<evidence type="ECO:0000313" key="2">
    <source>
        <dbReference type="Proteomes" id="UP001190700"/>
    </source>
</evidence>
<name>A0AAE0L159_9CHLO</name>
<keyword evidence="2" id="KW-1185">Reference proteome</keyword>
<dbReference type="Proteomes" id="UP001190700">
    <property type="component" value="Unassembled WGS sequence"/>
</dbReference>
<evidence type="ECO:0000313" key="1">
    <source>
        <dbReference type="EMBL" id="KAK3267994.1"/>
    </source>
</evidence>
<accession>A0AAE0L159</accession>
<proteinExistence type="predicted"/>
<protein>
    <submittedName>
        <fullName evidence="1">Uncharacterized protein</fullName>
    </submittedName>
</protein>
<organism evidence="1 2">
    <name type="scientific">Cymbomonas tetramitiformis</name>
    <dbReference type="NCBI Taxonomy" id="36881"/>
    <lineage>
        <taxon>Eukaryota</taxon>
        <taxon>Viridiplantae</taxon>
        <taxon>Chlorophyta</taxon>
        <taxon>Pyramimonadophyceae</taxon>
        <taxon>Pyramimonadales</taxon>
        <taxon>Pyramimonadaceae</taxon>
        <taxon>Cymbomonas</taxon>
    </lineage>
</organism>
<gene>
    <name evidence="1" type="ORF">CYMTET_23478</name>
</gene>
<comment type="caution">
    <text evidence="1">The sequence shown here is derived from an EMBL/GenBank/DDBJ whole genome shotgun (WGS) entry which is preliminary data.</text>
</comment>
<sequence length="171" mass="19403">MNTLGISGSLGTALQKIGNSQGSLANSELFIALENSEESNPSYEAAESQAAFQTDEEEQIVSLLSQNLHSTLQLPSPFRVLTSELEQRQRQFTSGNFQDANDARDCLFRLQYLQQELARWACIERQQRMESAIQYAEQLLAKPPTLAKQLHNYLWPSCERWPSCEHPEVIQ</sequence>
<dbReference type="AlphaFoldDB" id="A0AAE0L159"/>
<reference evidence="1 2" key="1">
    <citation type="journal article" date="2015" name="Genome Biol. Evol.">
        <title>Comparative Genomics of a Bacterivorous Green Alga Reveals Evolutionary Causalities and Consequences of Phago-Mixotrophic Mode of Nutrition.</title>
        <authorList>
            <person name="Burns J.A."/>
            <person name="Paasch A."/>
            <person name="Narechania A."/>
            <person name="Kim E."/>
        </authorList>
    </citation>
    <scope>NUCLEOTIDE SEQUENCE [LARGE SCALE GENOMIC DNA]</scope>
    <source>
        <strain evidence="1 2">PLY_AMNH</strain>
    </source>
</reference>
<dbReference type="EMBL" id="LGRX02012074">
    <property type="protein sequence ID" value="KAK3267994.1"/>
    <property type="molecule type" value="Genomic_DNA"/>
</dbReference>